<organism evidence="1 2">
    <name type="scientific">Bacillus oleivorans</name>
    <dbReference type="NCBI Taxonomy" id="1448271"/>
    <lineage>
        <taxon>Bacteria</taxon>
        <taxon>Bacillati</taxon>
        <taxon>Bacillota</taxon>
        <taxon>Bacilli</taxon>
        <taxon>Bacillales</taxon>
        <taxon>Bacillaceae</taxon>
        <taxon>Bacillus</taxon>
    </lineage>
</organism>
<reference evidence="1 2" key="1">
    <citation type="submission" date="2017-08" db="EMBL/GenBank/DDBJ databases">
        <authorList>
            <person name="de Groot N.N."/>
        </authorList>
    </citation>
    <scope>NUCLEOTIDE SEQUENCE [LARGE SCALE GENOMIC DNA]</scope>
    <source>
        <strain evidence="1 2">JC228</strain>
    </source>
</reference>
<accession>A0A285CLD9</accession>
<dbReference type="EMBL" id="OAOP01000002">
    <property type="protein sequence ID" value="SNX68362.1"/>
    <property type="molecule type" value="Genomic_DNA"/>
</dbReference>
<evidence type="ECO:0000313" key="2">
    <source>
        <dbReference type="Proteomes" id="UP000219546"/>
    </source>
</evidence>
<name>A0A285CLD9_9BACI</name>
<dbReference type="AlphaFoldDB" id="A0A285CLD9"/>
<protein>
    <recommendedName>
        <fullName evidence="3">HSP20 family molecular chaperone IbpA</fullName>
    </recommendedName>
</protein>
<evidence type="ECO:0008006" key="3">
    <source>
        <dbReference type="Google" id="ProtNLM"/>
    </source>
</evidence>
<dbReference type="SUPFAM" id="SSF49764">
    <property type="entry name" value="HSP20-like chaperones"/>
    <property type="match status" value="1"/>
</dbReference>
<evidence type="ECO:0000313" key="1">
    <source>
        <dbReference type="EMBL" id="SNX68362.1"/>
    </source>
</evidence>
<dbReference type="OrthoDB" id="2905328at2"/>
<sequence length="158" mass="18639">MFPWNWKMPFGKQNENAIGGPFSPEQFQKYVDQMMNQMFPPQFKEIMNNPASWNNRPYQGTSNPSLSPFSEKVFETHEDVFVRLTIEDKSWLDKMKISYTRNQCMITDAPEEGDTWMIHLPSLVRKKGAKTVFKDNILEIKLPKSVEWQETEIELPPY</sequence>
<gene>
    <name evidence="1" type="ORF">SAMN05877753_102489</name>
</gene>
<dbReference type="Proteomes" id="UP000219546">
    <property type="component" value="Unassembled WGS sequence"/>
</dbReference>
<dbReference type="InterPro" id="IPR008978">
    <property type="entry name" value="HSP20-like_chaperone"/>
</dbReference>
<keyword evidence="2" id="KW-1185">Reference proteome</keyword>
<proteinExistence type="predicted"/>
<dbReference type="RefSeq" id="WP_097157670.1">
    <property type="nucleotide sequence ID" value="NZ_JBEPMQ010000001.1"/>
</dbReference>